<name>A0A2D0N772_FLAN2</name>
<reference evidence="1 2" key="1">
    <citation type="submission" date="2017-10" db="EMBL/GenBank/DDBJ databases">
        <title>The draft genome sequence of Lewinella nigricans NBRC 102662.</title>
        <authorList>
            <person name="Wang K."/>
        </authorList>
    </citation>
    <scope>NUCLEOTIDE SEQUENCE [LARGE SCALE GENOMIC DNA]</scope>
    <source>
        <strain evidence="1 2">NBRC 102662</strain>
    </source>
</reference>
<dbReference type="AlphaFoldDB" id="A0A2D0N772"/>
<proteinExistence type="predicted"/>
<keyword evidence="1" id="KW-0540">Nuclease</keyword>
<keyword evidence="1" id="KW-0378">Hydrolase</keyword>
<evidence type="ECO:0000313" key="1">
    <source>
        <dbReference type="EMBL" id="PHN04230.1"/>
    </source>
</evidence>
<dbReference type="SUPFAM" id="SSF52980">
    <property type="entry name" value="Restriction endonuclease-like"/>
    <property type="match status" value="1"/>
</dbReference>
<dbReference type="EMBL" id="PDUD01000026">
    <property type="protein sequence ID" value="PHN04230.1"/>
    <property type="molecule type" value="Genomic_DNA"/>
</dbReference>
<keyword evidence="2" id="KW-1185">Reference proteome</keyword>
<comment type="caution">
    <text evidence="1">The sequence shown here is derived from an EMBL/GenBank/DDBJ whole genome shotgun (WGS) entry which is preliminary data.</text>
</comment>
<dbReference type="RefSeq" id="WP_099152256.1">
    <property type="nucleotide sequence ID" value="NZ_PDUD01000026.1"/>
</dbReference>
<accession>A0A2D0N772</accession>
<evidence type="ECO:0000313" key="2">
    <source>
        <dbReference type="Proteomes" id="UP000223913"/>
    </source>
</evidence>
<dbReference type="Gene3D" id="1.10.3250.10">
    <property type="entry name" value="type ii restriction endonuclease, domain 1"/>
    <property type="match status" value="1"/>
</dbReference>
<dbReference type="CDD" id="cd22321">
    <property type="entry name" value="EcoO109I-like"/>
    <property type="match status" value="1"/>
</dbReference>
<sequence length="275" mass="32010">MKDNKIIEGVHHWATWWIRQRRKKLIDELSGTMSLNPFIVPFLFDYHNLNSIEEFVDLFLASHLMIGHNTGFGKLIDEKILPEVFGTIKLDKNYRQLNPPLENSAFNEIDHIVRREDGETELLSLKAGKWTIQLSMAIQLNRSFSDILKYYSSYYNKIVVGVYYGKNEELTDKYDILRGINRGAVHHVKDITHNVKIYAGQNFWSWLGNGKENTQYLVLEGITSAIEEVQIKKDNKILMDKFKKTISNQFKDTLGIDSPNKWKLLLEKINNGQSM</sequence>
<dbReference type="OrthoDB" id="449755at2"/>
<dbReference type="InterPro" id="IPR012297">
    <property type="entry name" value="EcoO109IR_cat_dom_sf"/>
</dbReference>
<dbReference type="Gene3D" id="3.40.1560.10">
    <property type="entry name" value="type ii restriction endonuclease, domain 2"/>
    <property type="match status" value="1"/>
</dbReference>
<gene>
    <name evidence="1" type="ORF">CRP01_21965</name>
</gene>
<dbReference type="Proteomes" id="UP000223913">
    <property type="component" value="Unassembled WGS sequence"/>
</dbReference>
<dbReference type="InterPro" id="IPR011335">
    <property type="entry name" value="Restrct_endonuc-II-like"/>
</dbReference>
<organism evidence="1 2">
    <name type="scientific">Flavilitoribacter nigricans (strain ATCC 23147 / DSM 23189 / NBRC 102662 / NCIMB 1420 / SS-2)</name>
    <name type="common">Lewinella nigricans</name>
    <dbReference type="NCBI Taxonomy" id="1122177"/>
    <lineage>
        <taxon>Bacteria</taxon>
        <taxon>Pseudomonadati</taxon>
        <taxon>Bacteroidota</taxon>
        <taxon>Saprospiria</taxon>
        <taxon>Saprospirales</taxon>
        <taxon>Lewinellaceae</taxon>
        <taxon>Flavilitoribacter</taxon>
    </lineage>
</organism>
<protein>
    <submittedName>
        <fullName evidence="1">Restriction endonuclease</fullName>
    </submittedName>
</protein>
<dbReference type="GO" id="GO:0004519">
    <property type="term" value="F:endonuclease activity"/>
    <property type="evidence" value="ECO:0007669"/>
    <property type="project" value="UniProtKB-KW"/>
</dbReference>
<keyword evidence="1" id="KW-0255">Endonuclease</keyword>